<dbReference type="GO" id="GO:0043565">
    <property type="term" value="F:sequence-specific DNA binding"/>
    <property type="evidence" value="ECO:0007669"/>
    <property type="project" value="InterPro"/>
</dbReference>
<comment type="caution">
    <text evidence="5">The sequence shown here is derived from an EMBL/GenBank/DDBJ whole genome shotgun (WGS) entry which is preliminary data.</text>
</comment>
<protein>
    <submittedName>
        <fullName evidence="5">Lrp/AsnC family transcriptional regulator</fullName>
    </submittedName>
</protein>
<proteinExistence type="predicted"/>
<dbReference type="InterPro" id="IPR036390">
    <property type="entry name" value="WH_DNA-bd_sf"/>
</dbReference>
<dbReference type="InterPro" id="IPR011008">
    <property type="entry name" value="Dimeric_a/b-barrel"/>
</dbReference>
<evidence type="ECO:0000313" key="6">
    <source>
        <dbReference type="Proteomes" id="UP000284395"/>
    </source>
</evidence>
<dbReference type="InterPro" id="IPR019888">
    <property type="entry name" value="Tscrpt_reg_AsnC-like"/>
</dbReference>
<dbReference type="InterPro" id="IPR000485">
    <property type="entry name" value="AsnC-type_HTH_dom"/>
</dbReference>
<feature type="domain" description="HTH asnC-type" evidence="4">
    <location>
        <begin position="13"/>
        <end position="74"/>
    </location>
</feature>
<dbReference type="PRINTS" id="PR00033">
    <property type="entry name" value="HTHASNC"/>
</dbReference>
<dbReference type="SMART" id="SM00344">
    <property type="entry name" value="HTH_ASNC"/>
    <property type="match status" value="1"/>
</dbReference>
<dbReference type="InterPro" id="IPR036388">
    <property type="entry name" value="WH-like_DNA-bd_sf"/>
</dbReference>
<name>A0A420EC94_9SPHN</name>
<accession>A0A420EC94</accession>
<evidence type="ECO:0000256" key="3">
    <source>
        <dbReference type="ARBA" id="ARBA00023163"/>
    </source>
</evidence>
<evidence type="ECO:0000256" key="1">
    <source>
        <dbReference type="ARBA" id="ARBA00023015"/>
    </source>
</evidence>
<organism evidence="5 6">
    <name type="scientific">Altericroceibacterium spongiae</name>
    <dbReference type="NCBI Taxonomy" id="2320269"/>
    <lineage>
        <taxon>Bacteria</taxon>
        <taxon>Pseudomonadati</taxon>
        <taxon>Pseudomonadota</taxon>
        <taxon>Alphaproteobacteria</taxon>
        <taxon>Sphingomonadales</taxon>
        <taxon>Erythrobacteraceae</taxon>
        <taxon>Altericroceibacterium</taxon>
    </lineage>
</organism>
<dbReference type="Gene3D" id="3.30.70.920">
    <property type="match status" value="1"/>
</dbReference>
<dbReference type="SUPFAM" id="SSF54909">
    <property type="entry name" value="Dimeric alpha+beta barrel"/>
    <property type="match status" value="1"/>
</dbReference>
<dbReference type="PANTHER" id="PTHR30154">
    <property type="entry name" value="LEUCINE-RESPONSIVE REGULATORY PROTEIN"/>
    <property type="match status" value="1"/>
</dbReference>
<dbReference type="RefSeq" id="WP_120325762.1">
    <property type="nucleotide sequence ID" value="NZ_RAPF01000010.1"/>
</dbReference>
<dbReference type="PROSITE" id="PS50956">
    <property type="entry name" value="HTH_ASNC_2"/>
    <property type="match status" value="1"/>
</dbReference>
<evidence type="ECO:0000313" key="5">
    <source>
        <dbReference type="EMBL" id="RKF18319.1"/>
    </source>
</evidence>
<dbReference type="EMBL" id="RAPF01000010">
    <property type="protein sequence ID" value="RKF18319.1"/>
    <property type="molecule type" value="Genomic_DNA"/>
</dbReference>
<dbReference type="InterPro" id="IPR019887">
    <property type="entry name" value="Tscrpt_reg_AsnC/Lrp_C"/>
</dbReference>
<dbReference type="OrthoDB" id="9812082at2"/>
<keyword evidence="3" id="KW-0804">Transcription</keyword>
<dbReference type="AlphaFoldDB" id="A0A420EC94"/>
<keyword evidence="6" id="KW-1185">Reference proteome</keyword>
<keyword evidence="1" id="KW-0805">Transcription regulation</keyword>
<evidence type="ECO:0000256" key="2">
    <source>
        <dbReference type="ARBA" id="ARBA00023125"/>
    </source>
</evidence>
<dbReference type="Proteomes" id="UP000284395">
    <property type="component" value="Unassembled WGS sequence"/>
</dbReference>
<reference evidence="5 6" key="1">
    <citation type="submission" date="2018-09" db="EMBL/GenBank/DDBJ databases">
        <title>Altererythrobacter spongiae sp. nov., isolated from a marine sponge.</title>
        <authorList>
            <person name="Zhuang L."/>
            <person name="Luo L."/>
        </authorList>
    </citation>
    <scope>NUCLEOTIDE SEQUENCE [LARGE SCALE GENOMIC DNA]</scope>
    <source>
        <strain evidence="5 6">HN-Y73</strain>
    </source>
</reference>
<evidence type="ECO:0000259" key="4">
    <source>
        <dbReference type="PROSITE" id="PS50956"/>
    </source>
</evidence>
<gene>
    <name evidence="5" type="ORF">D6851_15185</name>
</gene>
<dbReference type="Pfam" id="PF01037">
    <property type="entry name" value="AsnC_trans_reg"/>
    <property type="match status" value="1"/>
</dbReference>
<dbReference type="SUPFAM" id="SSF46785">
    <property type="entry name" value="Winged helix' DNA-binding domain"/>
    <property type="match status" value="1"/>
</dbReference>
<dbReference type="GO" id="GO:0043200">
    <property type="term" value="P:response to amino acid"/>
    <property type="evidence" value="ECO:0007669"/>
    <property type="project" value="TreeGrafter"/>
</dbReference>
<dbReference type="GO" id="GO:0005829">
    <property type="term" value="C:cytosol"/>
    <property type="evidence" value="ECO:0007669"/>
    <property type="project" value="TreeGrafter"/>
</dbReference>
<sequence length="175" mass="19289">MIEKKSGGIHQRIDSVDRALLRELVEDGRATHFALGETIGRSPSSVARRQKALEDDGIITGYGARLDLSRLGHATTIHIKVTVNSQRREILDAFEQAIAQSPSVVRCDLMSGADDYLVTVVAHSLEDFARIHRDELSQLPGVMGMESGFVLREVVKTRLPPGFLKNGKRQSSGER</sequence>
<keyword evidence="2" id="KW-0238">DNA-binding</keyword>
<dbReference type="Pfam" id="PF13412">
    <property type="entry name" value="HTH_24"/>
    <property type="match status" value="1"/>
</dbReference>
<dbReference type="PANTHER" id="PTHR30154:SF46">
    <property type="entry name" value="TRANSCRIPTIONAL REGULATORY PROTEIN"/>
    <property type="match status" value="1"/>
</dbReference>
<dbReference type="Gene3D" id="1.10.10.10">
    <property type="entry name" value="Winged helix-like DNA-binding domain superfamily/Winged helix DNA-binding domain"/>
    <property type="match status" value="1"/>
</dbReference>